<dbReference type="AlphaFoldDB" id="A0A0F8Z2B8"/>
<organism evidence="1">
    <name type="scientific">marine sediment metagenome</name>
    <dbReference type="NCBI Taxonomy" id="412755"/>
    <lineage>
        <taxon>unclassified sequences</taxon>
        <taxon>metagenomes</taxon>
        <taxon>ecological metagenomes</taxon>
    </lineage>
</organism>
<gene>
    <name evidence="1" type="ORF">LCGC14_3023060</name>
</gene>
<comment type="caution">
    <text evidence="1">The sequence shown here is derived from an EMBL/GenBank/DDBJ whole genome shotgun (WGS) entry which is preliminary data.</text>
</comment>
<accession>A0A0F8Z2B8</accession>
<name>A0A0F8Z2B8_9ZZZZ</name>
<reference evidence="1" key="1">
    <citation type="journal article" date="2015" name="Nature">
        <title>Complex archaea that bridge the gap between prokaryotes and eukaryotes.</title>
        <authorList>
            <person name="Spang A."/>
            <person name="Saw J.H."/>
            <person name="Jorgensen S.L."/>
            <person name="Zaremba-Niedzwiedzka K."/>
            <person name="Martijn J."/>
            <person name="Lind A.E."/>
            <person name="van Eijk R."/>
            <person name="Schleper C."/>
            <person name="Guy L."/>
            <person name="Ettema T.J."/>
        </authorList>
    </citation>
    <scope>NUCLEOTIDE SEQUENCE</scope>
</reference>
<feature type="non-terminal residue" evidence="1">
    <location>
        <position position="1"/>
    </location>
</feature>
<evidence type="ECO:0000313" key="1">
    <source>
        <dbReference type="EMBL" id="KKK60569.1"/>
    </source>
</evidence>
<proteinExistence type="predicted"/>
<sequence>KYTLIREFVALSYELLKFLKPCLSLTPQSA</sequence>
<dbReference type="EMBL" id="LAZR01062903">
    <property type="protein sequence ID" value="KKK60569.1"/>
    <property type="molecule type" value="Genomic_DNA"/>
</dbReference>
<protein>
    <submittedName>
        <fullName evidence="1">Uncharacterized protein</fullName>
    </submittedName>
</protein>